<reference evidence="1" key="1">
    <citation type="journal article" date="2021" name="Nat. Commun.">
        <title>Genetic determinants of endophytism in the Arabidopsis root mycobiome.</title>
        <authorList>
            <person name="Mesny F."/>
            <person name="Miyauchi S."/>
            <person name="Thiergart T."/>
            <person name="Pickel B."/>
            <person name="Atanasova L."/>
            <person name="Karlsson M."/>
            <person name="Huettel B."/>
            <person name="Barry K.W."/>
            <person name="Haridas S."/>
            <person name="Chen C."/>
            <person name="Bauer D."/>
            <person name="Andreopoulos W."/>
            <person name="Pangilinan J."/>
            <person name="LaButti K."/>
            <person name="Riley R."/>
            <person name="Lipzen A."/>
            <person name="Clum A."/>
            <person name="Drula E."/>
            <person name="Henrissat B."/>
            <person name="Kohler A."/>
            <person name="Grigoriev I.V."/>
            <person name="Martin F.M."/>
            <person name="Hacquard S."/>
        </authorList>
    </citation>
    <scope>NUCLEOTIDE SEQUENCE</scope>
    <source>
        <strain evidence="1">MPI-SDFR-AT-0073</strain>
    </source>
</reference>
<protein>
    <submittedName>
        <fullName evidence="1">Uncharacterized protein</fullName>
    </submittedName>
</protein>
<comment type="caution">
    <text evidence="1">The sequence shown here is derived from an EMBL/GenBank/DDBJ whole genome shotgun (WGS) entry which is preliminary data.</text>
</comment>
<dbReference type="GeneID" id="70129048"/>
<accession>A0A9P8ZX78</accession>
<proteinExistence type="predicted"/>
<organism evidence="1 2">
    <name type="scientific">Truncatella angustata</name>
    <dbReference type="NCBI Taxonomy" id="152316"/>
    <lineage>
        <taxon>Eukaryota</taxon>
        <taxon>Fungi</taxon>
        <taxon>Dikarya</taxon>
        <taxon>Ascomycota</taxon>
        <taxon>Pezizomycotina</taxon>
        <taxon>Sordariomycetes</taxon>
        <taxon>Xylariomycetidae</taxon>
        <taxon>Amphisphaeriales</taxon>
        <taxon>Sporocadaceae</taxon>
        <taxon>Truncatella</taxon>
    </lineage>
</organism>
<evidence type="ECO:0000313" key="2">
    <source>
        <dbReference type="Proteomes" id="UP000758603"/>
    </source>
</evidence>
<keyword evidence="2" id="KW-1185">Reference proteome</keyword>
<gene>
    <name evidence="1" type="ORF">BKA67DRAFT_536451</name>
</gene>
<dbReference type="AlphaFoldDB" id="A0A9P8ZX78"/>
<dbReference type="Proteomes" id="UP000758603">
    <property type="component" value="Unassembled WGS sequence"/>
</dbReference>
<sequence length="452" mass="51012">MRPWDVHVSPKADRTCFFIVMRQGHCIRHEPCLSWFLVYQGCDRTTSTDPRHAQVRLIQKYFTHGSRYTWMKNLGSGANGLAMKVEKDPLTGNKLRDVDQEMSSAMMKLPAFWQEGLGEITQVTGRRSSLVVPGGREHIIQCFCVLDTRTLDPGTAKDPVLIMEFVPHGDLGQAIERMARRQLYGSARPGRHPDRALWRMFRCHEQARPDIRPGLGPDDTTDLESTIDPENTSPNKFKLVHLEIKPYDSKLYDMAENLCRLTNKVFVGDLNPSQPEDKQHKYQLIPVLKVMFNLLTRNTFSNGVEDVPVAGEIIDCGAGRRYMSDGFAIHRPQGRGAREAQANKFNVNWPGVGPVLRSLVADCLAKESADRPMLEDLKPDSRRGPAGYSIMGVTRGYSRAPADGVILMCYPKDSFLALRESVPWVVRMPSRNEREDLSCTTYNKLSLGYSAD</sequence>
<evidence type="ECO:0000313" key="1">
    <source>
        <dbReference type="EMBL" id="KAH6652729.1"/>
    </source>
</evidence>
<name>A0A9P8ZX78_9PEZI</name>
<dbReference type="RefSeq" id="XP_045957006.1">
    <property type="nucleotide sequence ID" value="XM_046100156.1"/>
</dbReference>
<dbReference type="EMBL" id="JAGPXC010000005">
    <property type="protein sequence ID" value="KAH6652729.1"/>
    <property type="molecule type" value="Genomic_DNA"/>
</dbReference>